<evidence type="ECO:0000256" key="1">
    <source>
        <dbReference type="SAM" id="Phobius"/>
    </source>
</evidence>
<dbReference type="Pfam" id="PF00198">
    <property type="entry name" value="2-oxoacid_dh"/>
    <property type="match status" value="1"/>
</dbReference>
<dbReference type="STRING" id="857967.G0R1A7"/>
<feature type="transmembrane region" description="Helical" evidence="1">
    <location>
        <begin position="127"/>
        <end position="150"/>
    </location>
</feature>
<dbReference type="GO" id="GO:0016746">
    <property type="term" value="F:acyltransferase activity"/>
    <property type="evidence" value="ECO:0007669"/>
    <property type="project" value="InterPro"/>
</dbReference>
<keyword evidence="4" id="KW-1185">Reference proteome</keyword>
<dbReference type="Gene3D" id="3.30.559.10">
    <property type="entry name" value="Chloramphenicol acetyltransferase-like domain"/>
    <property type="match status" value="1"/>
</dbReference>
<dbReference type="InterPro" id="IPR023213">
    <property type="entry name" value="CAT-like_dom_sf"/>
</dbReference>
<sequence>MDKSIFYDQINKIQNDIDKNDTYLQYDIDQIQIQEYFLNKLKDLTQKPLQIEMEETLKKCQLQMQDNNKVDNRKNDLRLHIEQDLSALSLRNVDKKGVLAIQNEVNEKSKDIKNNKGGKIHQKQTRIVSFLPPLLISLAADILKFILYYLNIDFPLFSFQKNHFGGAHVTSVGSIGIDDAFVPYVNSTNVPMLIALGRVKEKPIVKNGKIEIAPIITCNFTIDHRFMDGSQAKSGQNAFKDFLLMSDQKLESD</sequence>
<dbReference type="RefSeq" id="XP_004029976.1">
    <property type="nucleotide sequence ID" value="XM_004029928.1"/>
</dbReference>
<organism evidence="3 4">
    <name type="scientific">Ichthyophthirius multifiliis</name>
    <name type="common">White spot disease agent</name>
    <name type="synonym">Ich</name>
    <dbReference type="NCBI Taxonomy" id="5932"/>
    <lineage>
        <taxon>Eukaryota</taxon>
        <taxon>Sar</taxon>
        <taxon>Alveolata</taxon>
        <taxon>Ciliophora</taxon>
        <taxon>Intramacronucleata</taxon>
        <taxon>Oligohymenophorea</taxon>
        <taxon>Hymenostomatida</taxon>
        <taxon>Ophryoglenina</taxon>
        <taxon>Ichthyophthirius</taxon>
    </lineage>
</organism>
<dbReference type="InterPro" id="IPR001078">
    <property type="entry name" value="2-oxoacid_DH_actylTfrase"/>
</dbReference>
<dbReference type="OrthoDB" id="196858at2759"/>
<keyword evidence="1" id="KW-0812">Transmembrane</keyword>
<evidence type="ECO:0000313" key="3">
    <source>
        <dbReference type="EMBL" id="EGR28740.1"/>
    </source>
</evidence>
<proteinExistence type="predicted"/>
<keyword evidence="1" id="KW-0472">Membrane</keyword>
<dbReference type="Proteomes" id="UP000008983">
    <property type="component" value="Unassembled WGS sequence"/>
</dbReference>
<keyword evidence="1" id="KW-1133">Transmembrane helix</keyword>
<dbReference type="SUPFAM" id="SSF52777">
    <property type="entry name" value="CoA-dependent acyltransferases"/>
    <property type="match status" value="1"/>
</dbReference>
<dbReference type="EMBL" id="GL984212">
    <property type="protein sequence ID" value="EGR28740.1"/>
    <property type="molecule type" value="Genomic_DNA"/>
</dbReference>
<dbReference type="AlphaFoldDB" id="G0R1A7"/>
<reference evidence="3 4" key="1">
    <citation type="submission" date="2011-07" db="EMBL/GenBank/DDBJ databases">
        <authorList>
            <person name="Coyne R."/>
            <person name="Brami D."/>
            <person name="Johnson J."/>
            <person name="Hostetler J."/>
            <person name="Hannick L."/>
            <person name="Clark T."/>
            <person name="Cassidy-Hanley D."/>
            <person name="Inman J."/>
        </authorList>
    </citation>
    <scope>NUCLEOTIDE SEQUENCE [LARGE SCALE GENOMIC DNA]</scope>
    <source>
        <strain evidence="3 4">G5</strain>
    </source>
</reference>
<gene>
    <name evidence="3" type="ORF">IMG5_169370</name>
</gene>
<feature type="domain" description="2-oxoacid dehydrogenase acyltransferase catalytic" evidence="2">
    <location>
        <begin position="168"/>
        <end position="243"/>
    </location>
</feature>
<dbReference type="GeneID" id="14904841"/>
<evidence type="ECO:0000259" key="2">
    <source>
        <dbReference type="Pfam" id="PF00198"/>
    </source>
</evidence>
<evidence type="ECO:0000313" key="4">
    <source>
        <dbReference type="Proteomes" id="UP000008983"/>
    </source>
</evidence>
<accession>G0R1A7</accession>
<protein>
    <recommendedName>
        <fullName evidence="2">2-oxoacid dehydrogenase acyltransferase catalytic domain-containing protein</fullName>
    </recommendedName>
</protein>
<name>G0R1A7_ICHMU</name>
<dbReference type="InParanoid" id="G0R1A7"/>